<comment type="caution">
    <text evidence="1">The sequence shown here is derived from an EMBL/GenBank/DDBJ whole genome shotgun (WGS) entry which is preliminary data.</text>
</comment>
<gene>
    <name evidence="1" type="ORF">Q5H94_09955</name>
</gene>
<dbReference type="InterPro" id="IPR052755">
    <property type="entry name" value="Lysozyme_Inhibitor_LprI"/>
</dbReference>
<accession>A0ABT8ZYJ8</accession>
<organism evidence="1 2">
    <name type="scientific">Sphingomonas immobilis</name>
    <dbReference type="NCBI Taxonomy" id="3063997"/>
    <lineage>
        <taxon>Bacteria</taxon>
        <taxon>Pseudomonadati</taxon>
        <taxon>Pseudomonadota</taxon>
        <taxon>Alphaproteobacteria</taxon>
        <taxon>Sphingomonadales</taxon>
        <taxon>Sphingomonadaceae</taxon>
        <taxon>Sphingomonas</taxon>
    </lineage>
</organism>
<keyword evidence="2" id="KW-1185">Reference proteome</keyword>
<dbReference type="PANTHER" id="PTHR37549:SF1">
    <property type="entry name" value="LIPOPROTEIN LPRI"/>
    <property type="match status" value="1"/>
</dbReference>
<dbReference type="EMBL" id="JAUQSZ010000006">
    <property type="protein sequence ID" value="MDO7842652.1"/>
    <property type="molecule type" value="Genomic_DNA"/>
</dbReference>
<protein>
    <recommendedName>
        <fullName evidence="3">Lysozyme inhibitor LprI N-terminal domain-containing protein</fullName>
    </recommendedName>
</protein>
<reference evidence="1" key="1">
    <citation type="submission" date="2023-07" db="EMBL/GenBank/DDBJ databases">
        <authorList>
            <person name="Kim M.K."/>
        </authorList>
    </citation>
    <scope>NUCLEOTIDE SEQUENCE</scope>
    <source>
        <strain evidence="1">CA1-15</strain>
    </source>
</reference>
<evidence type="ECO:0000313" key="2">
    <source>
        <dbReference type="Proteomes" id="UP001176468"/>
    </source>
</evidence>
<name>A0ABT8ZYJ8_9SPHN</name>
<dbReference type="Proteomes" id="UP001176468">
    <property type="component" value="Unassembled WGS sequence"/>
</dbReference>
<dbReference type="PANTHER" id="PTHR37549">
    <property type="entry name" value="LIPOPROTEIN LPRI"/>
    <property type="match status" value="1"/>
</dbReference>
<dbReference type="RefSeq" id="WP_304561113.1">
    <property type="nucleotide sequence ID" value="NZ_JAUQSZ010000006.1"/>
</dbReference>
<sequence>MITLLLLAAAAGGPSFDCAKASHPLEKTICASPKLSKLDADVAALYRERLSVLFDKGNFRGQQRDWQALMRRSCAKTCDAKKVEEDYEGQLTNLQGFETEDFEANYKTADIAYLHVEHRNAREFLFSLRRSSVDDDSKNYCMLPKNDGDSLVATITGPTSARWTSGADTVDFTFKYDKSGALTELVLTGSPATKRFCPGGNYRIDDRFISANNWVAPNQ</sequence>
<evidence type="ECO:0008006" key="3">
    <source>
        <dbReference type="Google" id="ProtNLM"/>
    </source>
</evidence>
<proteinExistence type="predicted"/>
<evidence type="ECO:0000313" key="1">
    <source>
        <dbReference type="EMBL" id="MDO7842652.1"/>
    </source>
</evidence>